<dbReference type="EMBL" id="LT629695">
    <property type="protein sequence ID" value="SDH36423.1"/>
    <property type="molecule type" value="Genomic_DNA"/>
</dbReference>
<evidence type="ECO:0000313" key="1">
    <source>
        <dbReference type="EMBL" id="SDH36423.1"/>
    </source>
</evidence>
<keyword evidence="2" id="KW-1185">Reference proteome</keyword>
<sequence length="203" mass="22131">MSSLRAELGASDPEFVLQLPDGWVRMDASDDSRDALLQQARERLMRAHRPELYARMRQSLLEAFEQLQRAGGAAVILPIGDVEGYVPASLSAAFRSGSGGEGLDAAVAGLIADGGTPLGDDRRFVRREARDETVQDGQRLGITTVHYLTPVPRTNRSRMLVLTAVMPHPVDVPDDEPLLVATRFLMDAMVATLRWRRPAGASA</sequence>
<reference evidence="2" key="1">
    <citation type="submission" date="2016-10" db="EMBL/GenBank/DDBJ databases">
        <authorList>
            <person name="Varghese N."/>
            <person name="Submissions S."/>
        </authorList>
    </citation>
    <scope>NUCLEOTIDE SEQUENCE [LARGE SCALE GENOMIC DNA]</scope>
    <source>
        <strain evidence="2">DSM 22002</strain>
    </source>
</reference>
<protein>
    <submittedName>
        <fullName evidence="1">Uncharacterized protein</fullName>
    </submittedName>
</protein>
<name>A0A1G8BTK2_9MICO</name>
<evidence type="ECO:0000313" key="2">
    <source>
        <dbReference type="Proteomes" id="UP000198822"/>
    </source>
</evidence>
<proteinExistence type="predicted"/>
<dbReference type="STRING" id="399736.SAMN04489720_1048"/>
<dbReference type="AlphaFoldDB" id="A0A1G8BTK2"/>
<accession>A0A1G8BTK2</accession>
<organism evidence="1 2">
    <name type="scientific">Agrococcus jejuensis</name>
    <dbReference type="NCBI Taxonomy" id="399736"/>
    <lineage>
        <taxon>Bacteria</taxon>
        <taxon>Bacillati</taxon>
        <taxon>Actinomycetota</taxon>
        <taxon>Actinomycetes</taxon>
        <taxon>Micrococcales</taxon>
        <taxon>Microbacteriaceae</taxon>
        <taxon>Agrococcus</taxon>
    </lineage>
</organism>
<gene>
    <name evidence="1" type="ORF">SAMN04489720_1048</name>
</gene>
<dbReference type="Proteomes" id="UP000198822">
    <property type="component" value="Chromosome I"/>
</dbReference>